<keyword evidence="1" id="KW-0732">Signal</keyword>
<accession>A0ABP9MCL9</accession>
<protein>
    <submittedName>
        <fullName evidence="4">Metallophosphoesterase</fullName>
    </submittedName>
</protein>
<dbReference type="Proteomes" id="UP001500353">
    <property type="component" value="Unassembled WGS sequence"/>
</dbReference>
<dbReference type="Gene3D" id="2.40.160.50">
    <property type="entry name" value="membrane protein fhac: a member of the omp85/tpsb transporter family"/>
    <property type="match status" value="1"/>
</dbReference>
<comment type="caution">
    <text evidence="4">The sequence shown here is derived from an EMBL/GenBank/DDBJ whole genome shotgun (WGS) entry which is preliminary data.</text>
</comment>
<evidence type="ECO:0000256" key="2">
    <source>
        <dbReference type="ARBA" id="ARBA00022801"/>
    </source>
</evidence>
<dbReference type="InterPro" id="IPR029052">
    <property type="entry name" value="Metallo-depent_PP-like"/>
</dbReference>
<evidence type="ECO:0000313" key="4">
    <source>
        <dbReference type="EMBL" id="GAA5094737.1"/>
    </source>
</evidence>
<gene>
    <name evidence="4" type="ORF">GCM10023210_26590</name>
</gene>
<evidence type="ECO:0000313" key="5">
    <source>
        <dbReference type="Proteomes" id="UP001500353"/>
    </source>
</evidence>
<sequence length="1238" mass="141425">MNLSLKTHLKNTSVVIRVALSAGVLYSCATYNVKKGKNLSEISNSDIKSVTDFKIFLIGDAGNADEAQAQNTLNLLKGQLEAADKNSMLIFLGDNIYPSGMPEKSDKDYNSAKKKLEDQLAIVKNFKGKTLVIPGNHDWYNGLDGLKAQEEFVKDYFNDKKSFLPKASCPIDDINLTKDVKLIVIDTEWALVNWDKYPGINKNCDIKTREDFFDEFKDLINKNQDKRIIVALHHPVISSGTHAGYTSAKSHLYPFKSKVPVPGVASLLNVVRTSSGANPQDINSQHYADLSNRLKSIVQEKENIIFVSGHDHNLQYHEERNIRQIISGAGSKTDPASIGEKTDFSYGGSGFAVLNIRKDQSSDVEYFSTKDNKLEKLSQIQVIDKPKEFVNNYPNSFPSTVSSTIYPKKLTEKGKFYRWLWGDHYRRYYGMPIEAPTANISTLDGGYTPFREGGGNQSNSLRLKSQDGQEFVMRGVKKSAVRFLNNMAFKKSTFGNELNNTFPEKFLLDFYTTNHPFTPFAVGNMADKLDLIHSNPRLYYIPKQYALGEYNMNYGDEMYMIEERFSSDPKTLASIGNAKDIISTDDVLKNFNKNYKYSVDQETYIRARIFDMLIGDWDRHSDQWKWAEYKDGDKTIYKPIPRDRDQAFSNYDGAAFKLIMNIPAIRHMKTFKDDIKSVKWLAMEPYPLDLVFLKGSTQEEWIAQAKYIQEHLTDKDIDEAFNNLPKEVKDATIADIQRKLKLRKTKLETYASQYYDVLQKKVPLAGTVNPDKFVITKTGSTVNVKQYKLDKNKENQELVFEKTYDDSKTKELWIYGLEDDDIYEVSGDGKPRMNIRLIGGYNNDTYNVANGSKVKIYDFKSQKNTYNTHGATKRISDDYDINTYNYKHPKYNFFAGYPNADYNPDDGVILGVLANFTVNNFIRNPYTQKHSLKVNFYTATGGFNAAYKGIFKKAVGSWDFNLDAAFTTPRFAENFFGLSNESEYDKETMERKFNRARISKINFAPSISKKSWSNIFNQFQLTFENNKVQRNGDRFVDLSTDVKPEVFDNQQFAGANYTFSYKNVDNTAFPTLGMEFKVNADWKTNLTDTKRNFLILKGTLSLDHRLDSRGNFVFANSSNGMWINNNNFEFYQAAAIGGNNGMRAFRNERFSGKSYFTNNSEIRWDFGRVKNNIVPANMGILLGYDVGRVWNDNEDSRKWHQSVGAGFWLSIVEMFSARLNYFYGTDGGRISGGVGMTF</sequence>
<dbReference type="Pfam" id="PF00149">
    <property type="entry name" value="Metallophos"/>
    <property type="match status" value="1"/>
</dbReference>
<name>A0ABP9MCL9_9FLAO</name>
<proteinExistence type="predicted"/>
<evidence type="ECO:0000259" key="3">
    <source>
        <dbReference type="Pfam" id="PF00149"/>
    </source>
</evidence>
<keyword evidence="2" id="KW-0378">Hydrolase</keyword>
<keyword evidence="5" id="KW-1185">Reference proteome</keyword>
<dbReference type="PROSITE" id="PS51257">
    <property type="entry name" value="PROKAR_LIPOPROTEIN"/>
    <property type="match status" value="1"/>
</dbReference>
<feature type="domain" description="Calcineurin-like phosphoesterase" evidence="3">
    <location>
        <begin position="53"/>
        <end position="252"/>
    </location>
</feature>
<dbReference type="InterPro" id="IPR004843">
    <property type="entry name" value="Calcineurin-like_PHP"/>
</dbReference>
<dbReference type="Gene3D" id="3.60.21.10">
    <property type="match status" value="1"/>
</dbReference>
<reference evidence="5" key="1">
    <citation type="journal article" date="2019" name="Int. J. Syst. Evol. Microbiol.">
        <title>The Global Catalogue of Microorganisms (GCM) 10K type strain sequencing project: providing services to taxonomists for standard genome sequencing and annotation.</title>
        <authorList>
            <consortium name="The Broad Institute Genomics Platform"/>
            <consortium name="The Broad Institute Genome Sequencing Center for Infectious Disease"/>
            <person name="Wu L."/>
            <person name="Ma J."/>
        </authorList>
    </citation>
    <scope>NUCLEOTIDE SEQUENCE [LARGE SCALE GENOMIC DNA]</scope>
    <source>
        <strain evidence="5">JCM 18019</strain>
    </source>
</reference>
<dbReference type="EMBL" id="BAABHX010000004">
    <property type="protein sequence ID" value="GAA5094737.1"/>
    <property type="molecule type" value="Genomic_DNA"/>
</dbReference>
<organism evidence="4 5">
    <name type="scientific">Chryseobacterium ginsengisoli</name>
    <dbReference type="NCBI Taxonomy" id="363853"/>
    <lineage>
        <taxon>Bacteria</taxon>
        <taxon>Pseudomonadati</taxon>
        <taxon>Bacteroidota</taxon>
        <taxon>Flavobacteriia</taxon>
        <taxon>Flavobacteriales</taxon>
        <taxon>Weeksellaceae</taxon>
        <taxon>Chryseobacterium group</taxon>
        <taxon>Chryseobacterium</taxon>
    </lineage>
</organism>
<dbReference type="PANTHER" id="PTHR10161">
    <property type="entry name" value="TARTRATE-RESISTANT ACID PHOSPHATASE TYPE 5"/>
    <property type="match status" value="1"/>
</dbReference>
<dbReference type="InterPro" id="IPR051558">
    <property type="entry name" value="Metallophosphoesterase_PAP"/>
</dbReference>
<dbReference type="SUPFAM" id="SSF56300">
    <property type="entry name" value="Metallo-dependent phosphatases"/>
    <property type="match status" value="1"/>
</dbReference>
<dbReference type="PANTHER" id="PTHR10161:SF14">
    <property type="entry name" value="TARTRATE-RESISTANT ACID PHOSPHATASE TYPE 5"/>
    <property type="match status" value="1"/>
</dbReference>
<evidence type="ECO:0000256" key="1">
    <source>
        <dbReference type="ARBA" id="ARBA00022729"/>
    </source>
</evidence>